<dbReference type="PROSITE" id="PS50977">
    <property type="entry name" value="HTH_TETR_2"/>
    <property type="match status" value="1"/>
</dbReference>
<dbReference type="Gene3D" id="1.10.10.60">
    <property type="entry name" value="Homeodomain-like"/>
    <property type="match status" value="1"/>
</dbReference>
<dbReference type="EMBL" id="BRZI01000006">
    <property type="protein sequence ID" value="GLD29555.1"/>
    <property type="molecule type" value="Genomic_DNA"/>
</dbReference>
<comment type="caution">
    <text evidence="5">The sequence shown here is derived from an EMBL/GenBank/DDBJ whole genome shotgun (WGS) entry which is preliminary data.</text>
</comment>
<evidence type="ECO:0000313" key="5">
    <source>
        <dbReference type="EMBL" id="GLD29555.1"/>
    </source>
</evidence>
<dbReference type="Pfam" id="PF21313">
    <property type="entry name" value="EthR_C"/>
    <property type="match status" value="1"/>
</dbReference>
<sequence>MRSVTDEQPKPQAELLDRLSDAVERLLRQGATFEEIKINDLVREGGLAKSTFYVYFADKTALLSALAQRVMSDLVGFDAAWWHLPPSASKHEIALALSAMFEDYRAHGLLLDAITAATVYDQALRTQFGALMGVAVEATAEFLRTSQAAGLTPAELDPTYIAFSLVWMLERGFNRLLVRSTPQELRTRLASLTEIIWWTVRGHE</sequence>
<feature type="domain" description="HTH tetR-type" evidence="3">
    <location>
        <begin position="13"/>
        <end position="74"/>
    </location>
</feature>
<reference evidence="5" key="1">
    <citation type="submission" date="2022-08" db="EMBL/GenBank/DDBJ databases">
        <title>Mycobacterium kiyosense sp. nov., scotochromogenic slow-glowing species isolated from respiratory specimens.</title>
        <authorList>
            <person name="Fukano H."/>
            <person name="Kazumi Y."/>
            <person name="Sakagami N."/>
            <person name="Ato M."/>
            <person name="Mitarai S."/>
            <person name="Hoshino Y."/>
        </authorList>
    </citation>
    <scope>NUCLEOTIDE SEQUENCE</scope>
    <source>
        <strain evidence="5">1413</strain>
        <strain evidence="4">SRL2020-028</strain>
    </source>
</reference>
<dbReference type="GO" id="GO:0003677">
    <property type="term" value="F:DNA binding"/>
    <property type="evidence" value="ECO:0007669"/>
    <property type="project" value="UniProtKB-UniRule"/>
</dbReference>
<organism evidence="5 6">
    <name type="scientific">Mycobacterium kiyosense</name>
    <dbReference type="NCBI Taxonomy" id="2871094"/>
    <lineage>
        <taxon>Bacteria</taxon>
        <taxon>Bacillati</taxon>
        <taxon>Actinomycetota</taxon>
        <taxon>Actinomycetes</taxon>
        <taxon>Mycobacteriales</taxon>
        <taxon>Mycobacteriaceae</taxon>
        <taxon>Mycobacterium</taxon>
    </lineage>
</organism>
<keyword evidence="6" id="KW-1185">Reference proteome</keyword>
<gene>
    <name evidence="5" type="ORF">Mkiyose1413_14380</name>
    <name evidence="4" type="ORF">SRL2020028_03460</name>
</gene>
<dbReference type="Proteomes" id="UP001165663">
    <property type="component" value="Unassembled WGS sequence"/>
</dbReference>
<feature type="DNA-binding region" description="H-T-H motif" evidence="2">
    <location>
        <begin position="37"/>
        <end position="56"/>
    </location>
</feature>
<accession>A0A9P3Q5I4</accession>
<dbReference type="EMBL" id="BRXE01000001">
    <property type="protein sequence ID" value="GLB81090.1"/>
    <property type="molecule type" value="Genomic_DNA"/>
</dbReference>
<dbReference type="InterPro" id="IPR009057">
    <property type="entry name" value="Homeodomain-like_sf"/>
</dbReference>
<dbReference type="InterPro" id="IPR001647">
    <property type="entry name" value="HTH_TetR"/>
</dbReference>
<evidence type="ECO:0000259" key="3">
    <source>
        <dbReference type="PROSITE" id="PS50977"/>
    </source>
</evidence>
<keyword evidence="1 2" id="KW-0238">DNA-binding</keyword>
<dbReference type="AlphaFoldDB" id="A0A9P3Q5I4"/>
<dbReference type="Gene3D" id="1.10.357.10">
    <property type="entry name" value="Tetracycline Repressor, domain 2"/>
    <property type="match status" value="1"/>
</dbReference>
<evidence type="ECO:0000313" key="6">
    <source>
        <dbReference type="Proteomes" id="UP001064782"/>
    </source>
</evidence>
<name>A0A9P3Q5I4_9MYCO</name>
<proteinExistence type="predicted"/>
<evidence type="ECO:0000256" key="1">
    <source>
        <dbReference type="ARBA" id="ARBA00023125"/>
    </source>
</evidence>
<dbReference type="InterPro" id="IPR036271">
    <property type="entry name" value="Tet_transcr_reg_TetR-rel_C_sf"/>
</dbReference>
<dbReference type="SUPFAM" id="SSF48498">
    <property type="entry name" value="Tetracyclin repressor-like, C-terminal domain"/>
    <property type="match status" value="1"/>
</dbReference>
<protein>
    <recommendedName>
        <fullName evidence="3">HTH tetR-type domain-containing protein</fullName>
    </recommendedName>
</protein>
<dbReference type="InterPro" id="IPR049397">
    <property type="entry name" value="EthR_C"/>
</dbReference>
<dbReference type="Proteomes" id="UP001064782">
    <property type="component" value="Unassembled WGS sequence"/>
</dbReference>
<evidence type="ECO:0000256" key="2">
    <source>
        <dbReference type="PROSITE-ProRule" id="PRU00335"/>
    </source>
</evidence>
<dbReference type="SUPFAM" id="SSF46689">
    <property type="entry name" value="Homeodomain-like"/>
    <property type="match status" value="1"/>
</dbReference>
<evidence type="ECO:0000313" key="4">
    <source>
        <dbReference type="EMBL" id="GLB81090.1"/>
    </source>
</evidence>